<evidence type="ECO:0000313" key="1">
    <source>
        <dbReference type="EMBL" id="KAK9964807.1"/>
    </source>
</evidence>
<name>A0AAW1ZXE6_CULAL</name>
<dbReference type="EMBL" id="JAWDJR010000013">
    <property type="protein sequence ID" value="KAK9964807.1"/>
    <property type="molecule type" value="Genomic_DNA"/>
</dbReference>
<organism evidence="1 2">
    <name type="scientific">Culter alburnus</name>
    <name type="common">Topmouth culter</name>
    <dbReference type="NCBI Taxonomy" id="194366"/>
    <lineage>
        <taxon>Eukaryota</taxon>
        <taxon>Metazoa</taxon>
        <taxon>Chordata</taxon>
        <taxon>Craniata</taxon>
        <taxon>Vertebrata</taxon>
        <taxon>Euteleostomi</taxon>
        <taxon>Actinopterygii</taxon>
        <taxon>Neopterygii</taxon>
        <taxon>Teleostei</taxon>
        <taxon>Ostariophysi</taxon>
        <taxon>Cypriniformes</taxon>
        <taxon>Xenocyprididae</taxon>
        <taxon>Xenocypridinae</taxon>
        <taxon>Culter</taxon>
    </lineage>
</organism>
<accession>A0AAW1ZXE6</accession>
<dbReference type="Proteomes" id="UP001479290">
    <property type="component" value="Unassembled WGS sequence"/>
</dbReference>
<keyword evidence="2" id="KW-1185">Reference proteome</keyword>
<protein>
    <submittedName>
        <fullName evidence="1">Uncharacterized protein</fullName>
    </submittedName>
</protein>
<comment type="caution">
    <text evidence="1">The sequence shown here is derived from an EMBL/GenBank/DDBJ whole genome shotgun (WGS) entry which is preliminary data.</text>
</comment>
<evidence type="ECO:0000313" key="2">
    <source>
        <dbReference type="Proteomes" id="UP001479290"/>
    </source>
</evidence>
<dbReference type="AlphaFoldDB" id="A0AAW1ZXE6"/>
<sequence length="108" mass="11898">MGAGGARRSIKKDSFQQERQGEGALNKLISTIGFLEAGIESCDWWNDCEELALIGRWGCEKGETLTSLCYSEATRADLQHTHTPIQTRRSITPLCVWRGVIKTSGGGR</sequence>
<proteinExistence type="predicted"/>
<reference evidence="1 2" key="1">
    <citation type="submission" date="2024-05" db="EMBL/GenBank/DDBJ databases">
        <title>A high-quality chromosomal-level genome assembly of Topmouth culter (Culter alburnus).</title>
        <authorList>
            <person name="Zhao H."/>
        </authorList>
    </citation>
    <scope>NUCLEOTIDE SEQUENCE [LARGE SCALE GENOMIC DNA]</scope>
    <source>
        <strain evidence="1">CATC2023</strain>
        <tissue evidence="1">Muscle</tissue>
    </source>
</reference>
<gene>
    <name evidence="1" type="ORF">ABG768_005949</name>
</gene>